<dbReference type="KEGG" id="nte:NEUTE1DRAFT116799"/>
<dbReference type="VEuPathDB" id="FungiDB:NEUTE1DRAFT_116799"/>
<reference evidence="3" key="1">
    <citation type="journal article" date="2011" name="Genetics">
        <title>Massive changes in genome architecture accompany the transition to self-fertility in the filamentous fungus Neurospora tetrasperma.</title>
        <authorList>
            <person name="Ellison C.E."/>
            <person name="Stajich J.E."/>
            <person name="Jacobson D.J."/>
            <person name="Natvig D.O."/>
            <person name="Lapidus A."/>
            <person name="Foster B."/>
            <person name="Aerts A."/>
            <person name="Riley R."/>
            <person name="Lindquist E.A."/>
            <person name="Grigoriev I.V."/>
            <person name="Taylor J.W."/>
        </authorList>
    </citation>
    <scope>NUCLEOTIDE SEQUENCE [LARGE SCALE GENOMIC DNA]</scope>
    <source>
        <strain evidence="3">FGSC 2508 / P0657</strain>
    </source>
</reference>
<dbReference type="Proteomes" id="UP000008065">
    <property type="component" value="Unassembled WGS sequence"/>
</dbReference>
<dbReference type="EMBL" id="GL891304">
    <property type="protein sequence ID" value="EGO57415.1"/>
    <property type="molecule type" value="Genomic_DNA"/>
</dbReference>
<gene>
    <name evidence="2" type="ORF">NEUTE1DRAFT_116799</name>
</gene>
<feature type="transmembrane region" description="Helical" evidence="1">
    <location>
        <begin position="88"/>
        <end position="107"/>
    </location>
</feature>
<protein>
    <submittedName>
        <fullName evidence="2">Uncharacterized protein</fullName>
    </submittedName>
</protein>
<evidence type="ECO:0000313" key="3">
    <source>
        <dbReference type="Proteomes" id="UP000008065"/>
    </source>
</evidence>
<organism evidence="2 3">
    <name type="scientific">Neurospora tetrasperma (strain FGSC 2508 / ATCC MYA-4615 / P0657)</name>
    <dbReference type="NCBI Taxonomy" id="510951"/>
    <lineage>
        <taxon>Eukaryota</taxon>
        <taxon>Fungi</taxon>
        <taxon>Dikarya</taxon>
        <taxon>Ascomycota</taxon>
        <taxon>Pezizomycotina</taxon>
        <taxon>Sordariomycetes</taxon>
        <taxon>Sordariomycetidae</taxon>
        <taxon>Sordariales</taxon>
        <taxon>Sordariaceae</taxon>
        <taxon>Neurospora</taxon>
    </lineage>
</organism>
<keyword evidence="1" id="KW-0812">Transmembrane</keyword>
<sequence length="158" mass="18433">MTVMIELPLLEGLSTHHVFYDFPSLHVSSPLLFCRLLALCQYQSDRVHILHWHSTAITYYTIGVIKGVGDCGLLGWCGCREVKMEYRFFLASVLEYLTVYLFLYFFFCFFSPQLPRPNLSGLGILCNNVHAGREWSSQSFYYYAFMFSYSHQKCRLMA</sequence>
<accession>F8MKI5</accession>
<dbReference type="HOGENOM" id="CLU_141161_0_0_1"/>
<dbReference type="GeneID" id="20823131"/>
<keyword evidence="1" id="KW-1133">Transmembrane helix</keyword>
<keyword evidence="3" id="KW-1185">Reference proteome</keyword>
<evidence type="ECO:0000256" key="1">
    <source>
        <dbReference type="SAM" id="Phobius"/>
    </source>
</evidence>
<evidence type="ECO:0000313" key="2">
    <source>
        <dbReference type="EMBL" id="EGO57415.1"/>
    </source>
</evidence>
<keyword evidence="1" id="KW-0472">Membrane</keyword>
<dbReference type="RefSeq" id="XP_009850537.1">
    <property type="nucleotide sequence ID" value="XM_009852235.1"/>
</dbReference>
<name>F8MKI5_NEUT8</name>
<proteinExistence type="predicted"/>
<dbReference type="AlphaFoldDB" id="F8MKI5"/>